<dbReference type="Proteomes" id="UP000720189">
    <property type="component" value="Unassembled WGS sequence"/>
</dbReference>
<accession>A0A9P9KWD8</accession>
<evidence type="ECO:0000313" key="2">
    <source>
        <dbReference type="Proteomes" id="UP000720189"/>
    </source>
</evidence>
<dbReference type="AlphaFoldDB" id="A0A9P9KWD8"/>
<evidence type="ECO:0000313" key="1">
    <source>
        <dbReference type="EMBL" id="KAH7270000.1"/>
    </source>
</evidence>
<keyword evidence="2" id="KW-1185">Reference proteome</keyword>
<dbReference type="GeneID" id="70219319"/>
<organism evidence="1 2">
    <name type="scientific">Fusarium redolens</name>
    <dbReference type="NCBI Taxonomy" id="48865"/>
    <lineage>
        <taxon>Eukaryota</taxon>
        <taxon>Fungi</taxon>
        <taxon>Dikarya</taxon>
        <taxon>Ascomycota</taxon>
        <taxon>Pezizomycotina</taxon>
        <taxon>Sordariomycetes</taxon>
        <taxon>Hypocreomycetidae</taxon>
        <taxon>Hypocreales</taxon>
        <taxon>Nectriaceae</taxon>
        <taxon>Fusarium</taxon>
        <taxon>Fusarium redolens species complex</taxon>
    </lineage>
</organism>
<protein>
    <submittedName>
        <fullName evidence="1">Uncharacterized protein</fullName>
    </submittedName>
</protein>
<sequence>MKQIDDCFARFFSHYSKLLPGLFSENDTIIATGARHMEHATKLYRIAAQEIRVGTFQPLLHITNPIPIIKSSLILCIWPLPVDTMWKVPSHVHAATAHSLAVQNGLFDNGHEQDFARTHTSLTKEMRDTRSHLWLN</sequence>
<name>A0A9P9KWD8_FUSRE</name>
<comment type="caution">
    <text evidence="1">The sequence shown here is derived from an EMBL/GenBank/DDBJ whole genome shotgun (WGS) entry which is preliminary data.</text>
</comment>
<dbReference type="EMBL" id="JAGMUX010000001">
    <property type="protein sequence ID" value="KAH7270000.1"/>
    <property type="molecule type" value="Genomic_DNA"/>
</dbReference>
<proteinExistence type="predicted"/>
<gene>
    <name evidence="1" type="ORF">BKA55DRAFT_532620</name>
</gene>
<dbReference type="RefSeq" id="XP_046056768.1">
    <property type="nucleotide sequence ID" value="XM_046189365.1"/>
</dbReference>
<reference evidence="1" key="1">
    <citation type="journal article" date="2021" name="Nat. Commun.">
        <title>Genetic determinants of endophytism in the Arabidopsis root mycobiome.</title>
        <authorList>
            <person name="Mesny F."/>
            <person name="Miyauchi S."/>
            <person name="Thiergart T."/>
            <person name="Pickel B."/>
            <person name="Atanasova L."/>
            <person name="Karlsson M."/>
            <person name="Huettel B."/>
            <person name="Barry K.W."/>
            <person name="Haridas S."/>
            <person name="Chen C."/>
            <person name="Bauer D."/>
            <person name="Andreopoulos W."/>
            <person name="Pangilinan J."/>
            <person name="LaButti K."/>
            <person name="Riley R."/>
            <person name="Lipzen A."/>
            <person name="Clum A."/>
            <person name="Drula E."/>
            <person name="Henrissat B."/>
            <person name="Kohler A."/>
            <person name="Grigoriev I.V."/>
            <person name="Martin F.M."/>
            <person name="Hacquard S."/>
        </authorList>
    </citation>
    <scope>NUCLEOTIDE SEQUENCE</scope>
    <source>
        <strain evidence="1">MPI-CAGE-AT-0023</strain>
    </source>
</reference>
<dbReference type="OrthoDB" id="2985014at2759"/>